<comment type="caution">
    <text evidence="1">The sequence shown here is derived from an EMBL/GenBank/DDBJ whole genome shotgun (WGS) entry which is preliminary data.</text>
</comment>
<sequence length="340" mass="38276">MQNSFLKHSLKLVFLGIIGALMLSGCGSKYYFEPKEDTIKGKVSYNGKIPSSIQTIVRDGATLKNGQFITKNGEIPNIFLKKDAQYLNESEEYYITQLSKSLVLINKKDKQETTIALDDVPISASIDDNLIAIVFDTNTIAIYDLENMQIVYRQENVPAPANNTLIASPYFLTDIVVIPTLDGKLIVVDKTSMRLVRNIVVNGDKFFNNVIFLEAIGNRMVAATPKRIISVSPNIINTFDSNIKDILFFEDRIFIFSNEGEIILTDRDLNETRRMKFPFANFSATNHGKDIVVLETQGYMILVDDALQTSTIKKLPNKISTPTFSASDKIFIHDTFFNIQ</sequence>
<dbReference type="Proteomes" id="UP000700059">
    <property type="component" value="Unassembled WGS sequence"/>
</dbReference>
<dbReference type="InterPro" id="IPR015943">
    <property type="entry name" value="WD40/YVTN_repeat-like_dom_sf"/>
</dbReference>
<organism evidence="1 2">
    <name type="scientific">Helicobacter turcicus</name>
    <dbReference type="NCBI Taxonomy" id="2867412"/>
    <lineage>
        <taxon>Bacteria</taxon>
        <taxon>Pseudomonadati</taxon>
        <taxon>Campylobacterota</taxon>
        <taxon>Epsilonproteobacteria</taxon>
        <taxon>Campylobacterales</taxon>
        <taxon>Helicobacteraceae</taxon>
        <taxon>Helicobacter</taxon>
    </lineage>
</organism>
<name>A0ABS7JNB8_9HELI</name>
<gene>
    <name evidence="1" type="ORF">K4G57_05435</name>
</gene>
<proteinExistence type="predicted"/>
<protein>
    <recommendedName>
        <fullName evidence="3">Lipoprotein</fullName>
    </recommendedName>
</protein>
<accession>A0ABS7JNB8</accession>
<evidence type="ECO:0008006" key="3">
    <source>
        <dbReference type="Google" id="ProtNLM"/>
    </source>
</evidence>
<dbReference type="InterPro" id="IPR011047">
    <property type="entry name" value="Quinoprotein_ADH-like_sf"/>
</dbReference>
<evidence type="ECO:0000313" key="2">
    <source>
        <dbReference type="Proteomes" id="UP000700059"/>
    </source>
</evidence>
<reference evidence="1 2" key="1">
    <citation type="submission" date="2021-08" db="EMBL/GenBank/DDBJ databases">
        <title>Helicobacter spp. isolated from feces of Anatolian Ground Squirrel (Spermophilus xanthoprymnus) in Turkey.</title>
        <authorList>
            <person name="Aydin F."/>
            <person name="Abay S."/>
            <person name="Kayman T."/>
            <person name="Karakaya E."/>
            <person name="Saticioglu I.B."/>
        </authorList>
    </citation>
    <scope>NUCLEOTIDE SEQUENCE [LARGE SCALE GENOMIC DNA]</scope>
    <source>
        <strain evidence="1 2">Faydin-H70</strain>
    </source>
</reference>
<dbReference type="SUPFAM" id="SSF50998">
    <property type="entry name" value="Quinoprotein alcohol dehydrogenase-like"/>
    <property type="match status" value="1"/>
</dbReference>
<dbReference type="Gene3D" id="2.130.10.10">
    <property type="entry name" value="YVTN repeat-like/Quinoprotein amine dehydrogenase"/>
    <property type="match status" value="1"/>
</dbReference>
<dbReference type="RefSeq" id="WP_221532162.1">
    <property type="nucleotide sequence ID" value="NZ_JAIGYP010000006.1"/>
</dbReference>
<keyword evidence="2" id="KW-1185">Reference proteome</keyword>
<dbReference type="EMBL" id="JAIGYQ010000006">
    <property type="protein sequence ID" value="MBX7490904.1"/>
    <property type="molecule type" value="Genomic_DNA"/>
</dbReference>
<evidence type="ECO:0000313" key="1">
    <source>
        <dbReference type="EMBL" id="MBX7490904.1"/>
    </source>
</evidence>
<dbReference type="PROSITE" id="PS51257">
    <property type="entry name" value="PROKAR_LIPOPROTEIN"/>
    <property type="match status" value="1"/>
</dbReference>